<dbReference type="Proteomes" id="UP000294927">
    <property type="component" value="Unassembled WGS sequence"/>
</dbReference>
<sequence>MTRPVMVRSPRRLVRLVVLAVLGLVAGLVSALPAAAATTFTSTLVNQASGGCAAVPGGASTSALQLVAQTCDASARQSFTFTPVSGSSDAYRVGTLTSGSCLDISGASTSDNAAVIQYACHSAGNQQFRLQAVGTNVNVVAVGSGKCVALSGANLVQLPCSTSADRVWRVPGFTSGGGTQDPPTRTVRVFLLRPSDVPYDQRYPDGIANVMREAQRYYLQELGKTFRLNSVVVEVVVGEHVKSWYENTPNGSDRYWWAVFNMQQELLRRLDLRAPDSRWLNVGEVIAEGQGAGGGGGGGWVILCQHDADGAAGLGGAMNRWYGGMVHELGHAFGLPDSSSTDGTPMSASFYSYPNTHFNQSQKTAILNGPYGTFLF</sequence>
<evidence type="ECO:0000256" key="1">
    <source>
        <dbReference type="SAM" id="SignalP"/>
    </source>
</evidence>
<comment type="caution">
    <text evidence="3">The sequence shown here is derived from an EMBL/GenBank/DDBJ whole genome shotgun (WGS) entry which is preliminary data.</text>
</comment>
<feature type="domain" description="Ricin B lectin" evidence="2">
    <location>
        <begin position="39"/>
        <end position="171"/>
    </location>
</feature>
<dbReference type="Gene3D" id="2.80.10.50">
    <property type="match status" value="1"/>
</dbReference>
<feature type="chain" id="PRO_5020323715" evidence="1">
    <location>
        <begin position="37"/>
        <end position="376"/>
    </location>
</feature>
<dbReference type="EMBL" id="SOCP01000018">
    <property type="protein sequence ID" value="TDV42201.1"/>
    <property type="molecule type" value="Genomic_DNA"/>
</dbReference>
<dbReference type="InterPro" id="IPR035992">
    <property type="entry name" value="Ricin_B-like_lectins"/>
</dbReference>
<evidence type="ECO:0000313" key="4">
    <source>
        <dbReference type="Proteomes" id="UP000294927"/>
    </source>
</evidence>
<protein>
    <submittedName>
        <fullName evidence="3">Ricin-type beta-trefoil lectin protein</fullName>
    </submittedName>
</protein>
<dbReference type="AlphaFoldDB" id="A0A4V3FR52"/>
<evidence type="ECO:0000259" key="2">
    <source>
        <dbReference type="SMART" id="SM00458"/>
    </source>
</evidence>
<dbReference type="SUPFAM" id="SSF50370">
    <property type="entry name" value="Ricin B-like lectins"/>
    <property type="match status" value="1"/>
</dbReference>
<reference evidence="3 4" key="1">
    <citation type="submission" date="2019-03" db="EMBL/GenBank/DDBJ databases">
        <title>Genomic Encyclopedia of Archaeal and Bacterial Type Strains, Phase II (KMG-II): from individual species to whole genera.</title>
        <authorList>
            <person name="Goeker M."/>
        </authorList>
    </citation>
    <scope>NUCLEOTIDE SEQUENCE [LARGE SCALE GENOMIC DNA]</scope>
    <source>
        <strain evidence="3 4">DSM 45499</strain>
    </source>
</reference>
<feature type="signal peptide" evidence="1">
    <location>
        <begin position="1"/>
        <end position="36"/>
    </location>
</feature>
<dbReference type="RefSeq" id="WP_243867070.1">
    <property type="nucleotide sequence ID" value="NZ_SOCP01000018.1"/>
</dbReference>
<dbReference type="SMART" id="SM00458">
    <property type="entry name" value="RICIN"/>
    <property type="match status" value="1"/>
</dbReference>
<evidence type="ECO:0000313" key="3">
    <source>
        <dbReference type="EMBL" id="TDV42201.1"/>
    </source>
</evidence>
<gene>
    <name evidence="3" type="ORF">CLV71_11871</name>
</gene>
<proteinExistence type="predicted"/>
<dbReference type="Pfam" id="PF14200">
    <property type="entry name" value="RicinB_lectin_2"/>
    <property type="match status" value="1"/>
</dbReference>
<dbReference type="InterPro" id="IPR000772">
    <property type="entry name" value="Ricin_B_lectin"/>
</dbReference>
<dbReference type="CDD" id="cd00161">
    <property type="entry name" value="beta-trefoil_Ricin-like"/>
    <property type="match status" value="1"/>
</dbReference>
<organism evidence="3 4">
    <name type="scientific">Actinophytocola oryzae</name>
    <dbReference type="NCBI Taxonomy" id="502181"/>
    <lineage>
        <taxon>Bacteria</taxon>
        <taxon>Bacillati</taxon>
        <taxon>Actinomycetota</taxon>
        <taxon>Actinomycetes</taxon>
        <taxon>Pseudonocardiales</taxon>
        <taxon>Pseudonocardiaceae</taxon>
    </lineage>
</organism>
<dbReference type="SUPFAM" id="SSF55486">
    <property type="entry name" value="Metalloproteases ('zincins'), catalytic domain"/>
    <property type="match status" value="1"/>
</dbReference>
<name>A0A4V3FR52_9PSEU</name>
<dbReference type="PROSITE" id="PS50231">
    <property type="entry name" value="RICIN_B_LECTIN"/>
    <property type="match status" value="1"/>
</dbReference>
<dbReference type="GO" id="GO:0030246">
    <property type="term" value="F:carbohydrate binding"/>
    <property type="evidence" value="ECO:0007669"/>
    <property type="project" value="UniProtKB-KW"/>
</dbReference>
<keyword evidence="4" id="KW-1185">Reference proteome</keyword>
<accession>A0A4V3FR52</accession>
<keyword evidence="3" id="KW-0430">Lectin</keyword>
<keyword evidence="1" id="KW-0732">Signal</keyword>